<dbReference type="PANTHER" id="PTHR43459:SF1">
    <property type="entry name" value="EG:BACN32G11.4 PROTEIN"/>
    <property type="match status" value="1"/>
</dbReference>
<dbReference type="Gene3D" id="3.90.226.10">
    <property type="entry name" value="2-enoyl-CoA Hydratase, Chain A, domain 1"/>
    <property type="match status" value="1"/>
</dbReference>
<evidence type="ECO:0000256" key="2">
    <source>
        <dbReference type="RuleBase" id="RU003707"/>
    </source>
</evidence>
<dbReference type="CDD" id="cd06558">
    <property type="entry name" value="crotonase-like"/>
    <property type="match status" value="1"/>
</dbReference>
<evidence type="ECO:0000313" key="4">
    <source>
        <dbReference type="Proteomes" id="UP000294664"/>
    </source>
</evidence>
<accession>A0A4R3LR00</accession>
<dbReference type="Pfam" id="PF00378">
    <property type="entry name" value="ECH_1"/>
    <property type="match status" value="1"/>
</dbReference>
<dbReference type="PANTHER" id="PTHR43459">
    <property type="entry name" value="ENOYL-COA HYDRATASE"/>
    <property type="match status" value="1"/>
</dbReference>
<dbReference type="NCBIfam" id="NF005700">
    <property type="entry name" value="PRK07511.1"/>
    <property type="match status" value="1"/>
</dbReference>
<comment type="caution">
    <text evidence="3">The sequence shown here is derived from an EMBL/GenBank/DDBJ whole genome shotgun (WGS) entry which is preliminary data.</text>
</comment>
<dbReference type="RefSeq" id="WP_132036055.1">
    <property type="nucleotide sequence ID" value="NZ_SMAI01000023.1"/>
</dbReference>
<dbReference type="OrthoDB" id="9795727at2"/>
<organism evidence="3 4">
    <name type="scientific">Aquabacter spiritensis</name>
    <dbReference type="NCBI Taxonomy" id="933073"/>
    <lineage>
        <taxon>Bacteria</taxon>
        <taxon>Pseudomonadati</taxon>
        <taxon>Pseudomonadota</taxon>
        <taxon>Alphaproteobacteria</taxon>
        <taxon>Hyphomicrobiales</taxon>
        <taxon>Xanthobacteraceae</taxon>
        <taxon>Aquabacter</taxon>
    </lineage>
</organism>
<dbReference type="NCBIfam" id="NF046063">
    <property type="entry name" value="oxepin_alt"/>
    <property type="match status" value="1"/>
</dbReference>
<dbReference type="SUPFAM" id="SSF52096">
    <property type="entry name" value="ClpP/crotonase"/>
    <property type="match status" value="1"/>
</dbReference>
<evidence type="ECO:0000256" key="1">
    <source>
        <dbReference type="ARBA" id="ARBA00005254"/>
    </source>
</evidence>
<evidence type="ECO:0000313" key="3">
    <source>
        <dbReference type="EMBL" id="TCT00517.1"/>
    </source>
</evidence>
<reference evidence="3 4" key="1">
    <citation type="submission" date="2019-03" db="EMBL/GenBank/DDBJ databases">
        <title>Genomic Encyclopedia of Type Strains, Phase IV (KMG-IV): sequencing the most valuable type-strain genomes for metagenomic binning, comparative biology and taxonomic classification.</title>
        <authorList>
            <person name="Goeker M."/>
        </authorList>
    </citation>
    <scope>NUCLEOTIDE SEQUENCE [LARGE SCALE GENOMIC DNA]</scope>
    <source>
        <strain evidence="3 4">DSM 9035</strain>
    </source>
</reference>
<dbReference type="Gene3D" id="1.10.12.10">
    <property type="entry name" value="Lyase 2-enoyl-coa Hydratase, Chain A, domain 2"/>
    <property type="match status" value="1"/>
</dbReference>
<name>A0A4R3LR00_9HYPH</name>
<dbReference type="GO" id="GO:0003824">
    <property type="term" value="F:catalytic activity"/>
    <property type="evidence" value="ECO:0007669"/>
    <property type="project" value="InterPro"/>
</dbReference>
<dbReference type="InterPro" id="IPR001753">
    <property type="entry name" value="Enoyl-CoA_hydra/iso"/>
</dbReference>
<sequence>MTGHDETTTRLRAERRGAVLLLTLDGPRSRNAVGPDIYPQVQAHLISAATDPGLRAVILTGAGGFFSSGGHVRALQDSAQGTLAAATTNTDKLNAMIKAIVDCPLPVIAAVEGGAAGAALGMVLACDLIVAARDAKFTVAHVRVGLSPDGGVTHFLAAAMPRQAVMAMCLLGEPVGAADLAQAGIVTTLAAPGTALDTALALAHRLADGPPCAIGRIKHLVTTGRQAALATHLDAEAQALNRARFGREAAEGLAAFREKRRPDFNAGCDPAPTPVAGRALC</sequence>
<dbReference type="AlphaFoldDB" id="A0A4R3LR00"/>
<comment type="similarity">
    <text evidence="1 2">Belongs to the enoyl-CoA hydratase/isomerase family.</text>
</comment>
<keyword evidence="4" id="KW-1185">Reference proteome</keyword>
<dbReference type="PROSITE" id="PS00166">
    <property type="entry name" value="ENOYL_COA_HYDRATASE"/>
    <property type="match status" value="1"/>
</dbReference>
<dbReference type="InterPro" id="IPR029045">
    <property type="entry name" value="ClpP/crotonase-like_dom_sf"/>
</dbReference>
<gene>
    <name evidence="3" type="ORF">EDC64_12311</name>
</gene>
<dbReference type="InterPro" id="IPR014748">
    <property type="entry name" value="Enoyl-CoA_hydra_C"/>
</dbReference>
<dbReference type="EMBL" id="SMAI01000023">
    <property type="protein sequence ID" value="TCT00517.1"/>
    <property type="molecule type" value="Genomic_DNA"/>
</dbReference>
<protein>
    <submittedName>
        <fullName evidence="3">Enoyl-CoA hydratase/carnithine racemase</fullName>
    </submittedName>
</protein>
<dbReference type="Proteomes" id="UP000294664">
    <property type="component" value="Unassembled WGS sequence"/>
</dbReference>
<dbReference type="InterPro" id="IPR018376">
    <property type="entry name" value="Enoyl-CoA_hyd/isom_CS"/>
</dbReference>
<proteinExistence type="inferred from homology"/>